<dbReference type="AlphaFoldDB" id="A0A4Z2FFP7"/>
<evidence type="ECO:0000313" key="1">
    <source>
        <dbReference type="EMBL" id="TNN39564.1"/>
    </source>
</evidence>
<keyword evidence="2" id="KW-1185">Reference proteome</keyword>
<gene>
    <name evidence="1" type="ORF">EYF80_050265</name>
</gene>
<comment type="caution">
    <text evidence="1">The sequence shown here is derived from an EMBL/GenBank/DDBJ whole genome shotgun (WGS) entry which is preliminary data.</text>
</comment>
<reference evidence="1 2" key="1">
    <citation type="submission" date="2019-03" db="EMBL/GenBank/DDBJ databases">
        <title>First draft genome of Liparis tanakae, snailfish: a comprehensive survey of snailfish specific genes.</title>
        <authorList>
            <person name="Kim W."/>
            <person name="Song I."/>
            <person name="Jeong J.-H."/>
            <person name="Kim D."/>
            <person name="Kim S."/>
            <person name="Ryu S."/>
            <person name="Song J.Y."/>
            <person name="Lee S.K."/>
        </authorList>
    </citation>
    <scope>NUCLEOTIDE SEQUENCE [LARGE SCALE GENOMIC DNA]</scope>
    <source>
        <tissue evidence="1">Muscle</tissue>
    </source>
</reference>
<name>A0A4Z2FFP7_9TELE</name>
<organism evidence="1 2">
    <name type="scientific">Liparis tanakae</name>
    <name type="common">Tanaka's snailfish</name>
    <dbReference type="NCBI Taxonomy" id="230148"/>
    <lineage>
        <taxon>Eukaryota</taxon>
        <taxon>Metazoa</taxon>
        <taxon>Chordata</taxon>
        <taxon>Craniata</taxon>
        <taxon>Vertebrata</taxon>
        <taxon>Euteleostomi</taxon>
        <taxon>Actinopterygii</taxon>
        <taxon>Neopterygii</taxon>
        <taxon>Teleostei</taxon>
        <taxon>Neoteleostei</taxon>
        <taxon>Acanthomorphata</taxon>
        <taxon>Eupercaria</taxon>
        <taxon>Perciformes</taxon>
        <taxon>Cottioidei</taxon>
        <taxon>Cottales</taxon>
        <taxon>Liparidae</taxon>
        <taxon>Liparis</taxon>
    </lineage>
</organism>
<sequence length="122" mass="13568">MKRHPASPLIGCLLAPHGEAACRSTSDDRFIKQRHAARDVELWNNELKDVDGYSSTVGCLRTGSPPLIRHLIHPPSRGSESRMGSAELHPPLRQLMELQRRVTEEAAAASRLMEAHKSIRSI</sequence>
<accession>A0A4Z2FFP7</accession>
<protein>
    <submittedName>
        <fullName evidence="1">Uncharacterized protein</fullName>
    </submittedName>
</protein>
<evidence type="ECO:0000313" key="2">
    <source>
        <dbReference type="Proteomes" id="UP000314294"/>
    </source>
</evidence>
<dbReference type="Proteomes" id="UP000314294">
    <property type="component" value="Unassembled WGS sequence"/>
</dbReference>
<dbReference type="EMBL" id="SRLO01001269">
    <property type="protein sequence ID" value="TNN39564.1"/>
    <property type="molecule type" value="Genomic_DNA"/>
</dbReference>
<proteinExistence type="predicted"/>